<evidence type="ECO:0000313" key="8">
    <source>
        <dbReference type="EMBL" id="SDH61681.1"/>
    </source>
</evidence>
<evidence type="ECO:0000313" key="9">
    <source>
        <dbReference type="Proteomes" id="UP000199492"/>
    </source>
</evidence>
<accession>A0A1G8DVS5</accession>
<evidence type="ECO:0000256" key="3">
    <source>
        <dbReference type="ARBA" id="ARBA00022729"/>
    </source>
</evidence>
<dbReference type="AlphaFoldDB" id="A0A1G8DVS5"/>
<dbReference type="InterPro" id="IPR011990">
    <property type="entry name" value="TPR-like_helical_dom_sf"/>
</dbReference>
<dbReference type="Proteomes" id="UP000199492">
    <property type="component" value="Unassembled WGS sequence"/>
</dbReference>
<evidence type="ECO:0000256" key="1">
    <source>
        <dbReference type="ARBA" id="ARBA00004442"/>
    </source>
</evidence>
<evidence type="ECO:0000259" key="6">
    <source>
        <dbReference type="Pfam" id="PF07980"/>
    </source>
</evidence>
<dbReference type="EMBL" id="FNCZ01000003">
    <property type="protein sequence ID" value="SDH61681.1"/>
    <property type="molecule type" value="Genomic_DNA"/>
</dbReference>
<dbReference type="SUPFAM" id="SSF48452">
    <property type="entry name" value="TPR-like"/>
    <property type="match status" value="1"/>
</dbReference>
<keyword evidence="3" id="KW-0732">Signal</keyword>
<dbReference type="PROSITE" id="PS51257">
    <property type="entry name" value="PROKAR_LIPOPROTEIN"/>
    <property type="match status" value="1"/>
</dbReference>
<keyword evidence="5" id="KW-0998">Cell outer membrane</keyword>
<reference evidence="9" key="1">
    <citation type="submission" date="2016-10" db="EMBL/GenBank/DDBJ databases">
        <authorList>
            <person name="Varghese N."/>
            <person name="Submissions S."/>
        </authorList>
    </citation>
    <scope>NUCLEOTIDE SEQUENCE [LARGE SCALE GENOMIC DNA]</scope>
    <source>
        <strain evidence="9">DSM 15363</strain>
    </source>
</reference>
<dbReference type="GO" id="GO:0009279">
    <property type="term" value="C:cell outer membrane"/>
    <property type="evidence" value="ECO:0007669"/>
    <property type="project" value="UniProtKB-SubCell"/>
</dbReference>
<gene>
    <name evidence="8" type="ORF">SAMN04489796_103323</name>
</gene>
<dbReference type="Pfam" id="PF14322">
    <property type="entry name" value="SusD-like_3"/>
    <property type="match status" value="1"/>
</dbReference>
<dbReference type="OrthoDB" id="5694214at2"/>
<dbReference type="InterPro" id="IPR012944">
    <property type="entry name" value="SusD_RagB_dom"/>
</dbReference>
<protein>
    <submittedName>
        <fullName evidence="8">Starch-binding associating with outer membrane</fullName>
    </submittedName>
</protein>
<comment type="similarity">
    <text evidence="2">Belongs to the SusD family.</text>
</comment>
<sequence length="491" mass="54568">MKIFKTAIIGLLLSATMGCEDYLDLQPISEETSSNAYDTASQIEAALVGAYESFQSSEYYVWDNVLLQDVRSDNCYAGGDNPEIFQYDYIDIAPTHSRLFTHWSNLYNAISKANLVIERVDGINDPLLTEERRNQIKGEAIFLRSYHYFTLVKLWGGVPLITNTITSTEAASVNIPRASIEAVYAQITTDLELAATLLPDVYGNDASVNKARATAGAAHALAAKAYAQQPSPDYDAVLAHIEAVESSSANYTLIPYDQLFNGNNYNNAESIIEVQYLGGNEGNYGPQLLLPPSVSGDSWRKFVTPSVDLINAFDAEGDTVRKNASVLFESVQWVDEFWENTQGATIPFSYKWKNASGFASADNTYLIRYGDIVLLKAEALNETNQLQAAINEVNKIRTRVQLPDLTNAQSSSQQVLRQSILKERRLELFQEGQRWDDLARNNALVATMNALVEVDLRTGNTVDYNMTEAKKLLPIPQQELDRNPALVQNPL</sequence>
<evidence type="ECO:0000256" key="5">
    <source>
        <dbReference type="ARBA" id="ARBA00023237"/>
    </source>
</evidence>
<dbReference type="InterPro" id="IPR033985">
    <property type="entry name" value="SusD-like_N"/>
</dbReference>
<keyword evidence="9" id="KW-1185">Reference proteome</keyword>
<feature type="domain" description="RagB/SusD" evidence="6">
    <location>
        <begin position="351"/>
        <end position="490"/>
    </location>
</feature>
<dbReference type="RefSeq" id="WP_092467764.1">
    <property type="nucleotide sequence ID" value="NZ_FNCZ01000003.1"/>
</dbReference>
<dbReference type="Pfam" id="PF07980">
    <property type="entry name" value="SusD_RagB"/>
    <property type="match status" value="1"/>
</dbReference>
<dbReference type="CDD" id="cd08977">
    <property type="entry name" value="SusD"/>
    <property type="match status" value="1"/>
</dbReference>
<evidence type="ECO:0000256" key="2">
    <source>
        <dbReference type="ARBA" id="ARBA00006275"/>
    </source>
</evidence>
<keyword evidence="4" id="KW-0472">Membrane</keyword>
<feature type="domain" description="SusD-like N-terminal" evidence="7">
    <location>
        <begin position="21"/>
        <end position="226"/>
    </location>
</feature>
<dbReference type="STRING" id="262004.SAMN04489796_103323"/>
<proteinExistence type="inferred from homology"/>
<name>A0A1G8DVS5_9FLAO</name>
<dbReference type="Gene3D" id="1.25.40.390">
    <property type="match status" value="1"/>
</dbReference>
<evidence type="ECO:0000259" key="7">
    <source>
        <dbReference type="Pfam" id="PF14322"/>
    </source>
</evidence>
<evidence type="ECO:0000256" key="4">
    <source>
        <dbReference type="ARBA" id="ARBA00023136"/>
    </source>
</evidence>
<organism evidence="8 9">
    <name type="scientific">Winogradskyella thalassocola</name>
    <dbReference type="NCBI Taxonomy" id="262004"/>
    <lineage>
        <taxon>Bacteria</taxon>
        <taxon>Pseudomonadati</taxon>
        <taxon>Bacteroidota</taxon>
        <taxon>Flavobacteriia</taxon>
        <taxon>Flavobacteriales</taxon>
        <taxon>Flavobacteriaceae</taxon>
        <taxon>Winogradskyella</taxon>
    </lineage>
</organism>
<comment type="subcellular location">
    <subcellularLocation>
        <location evidence="1">Cell outer membrane</location>
    </subcellularLocation>
</comment>